<feature type="domain" description="Chalcone isomerase" evidence="2">
    <location>
        <begin position="23"/>
        <end position="174"/>
    </location>
</feature>
<dbReference type="RefSeq" id="WP_024894761.1">
    <property type="nucleotide sequence ID" value="NZ_DAIAWO010000118.1"/>
</dbReference>
<evidence type="ECO:0000313" key="6">
    <source>
        <dbReference type="Proteomes" id="UP000095008"/>
    </source>
</evidence>
<dbReference type="Proteomes" id="UP000094893">
    <property type="component" value="Unassembled WGS sequence"/>
</dbReference>
<dbReference type="InterPro" id="IPR016087">
    <property type="entry name" value="Chalcone_isomerase"/>
</dbReference>
<sequence>MAKLLTIFCLLLMSPFAWSAAPKVPLPAAVKTAAPDLHLLGAGHLNWLFFSVYNAALWISGDQYTPTRTFALGIDYERSFSSHELVKTSLKEMRRLDDLDAAQLAKYRTDLQHAFPDVQSGDQIVGLCMPGKYTAFYYNGVLHSKIDDPQFCPDFFAIWLSPHTQVPGLRKKLLDLHE</sequence>
<accession>A0A1C2J528</accession>
<reference evidence="4 5" key="1">
    <citation type="journal article" date="2016" name="Int. J. Mol. Sci.">
        <title>Comparative genomics of the extreme acidophile Acidithiobacillus thiooxidans reveals intraspecific divergence and niche adaptation.</title>
        <authorList>
            <person name="Zhang X."/>
            <person name="Feng X."/>
            <person name="Tao J."/>
            <person name="Ma L."/>
            <person name="Xiao Y."/>
            <person name="Liang Y."/>
            <person name="Liu X."/>
            <person name="Yin H."/>
        </authorList>
    </citation>
    <scope>NUCLEOTIDE SEQUENCE [LARGE SCALE GENOMIC DNA]</scope>
    <source>
        <strain evidence="4 5">A02</strain>
        <strain evidence="3">DXS-W</strain>
    </source>
</reference>
<organism evidence="4 5">
    <name type="scientific">Acidithiobacillus thiooxidans</name>
    <name type="common">Thiobacillus thiooxidans</name>
    <dbReference type="NCBI Taxonomy" id="930"/>
    <lineage>
        <taxon>Bacteria</taxon>
        <taxon>Pseudomonadati</taxon>
        <taxon>Pseudomonadota</taxon>
        <taxon>Acidithiobacillia</taxon>
        <taxon>Acidithiobacillales</taxon>
        <taxon>Acidithiobacillaceae</taxon>
        <taxon>Acidithiobacillus</taxon>
    </lineage>
</organism>
<proteinExistence type="predicted"/>
<evidence type="ECO:0000313" key="5">
    <source>
        <dbReference type="Proteomes" id="UP000094893"/>
    </source>
</evidence>
<evidence type="ECO:0000259" key="2">
    <source>
        <dbReference type="Pfam" id="PF16036"/>
    </source>
</evidence>
<gene>
    <name evidence="3" type="ORF">A6M23_05680</name>
    <name evidence="4" type="ORF">A6P07_02495</name>
</gene>
<evidence type="ECO:0000313" key="3">
    <source>
        <dbReference type="EMBL" id="OCX74658.1"/>
    </source>
</evidence>
<feature type="signal peptide" evidence="1">
    <location>
        <begin position="1"/>
        <end position="19"/>
    </location>
</feature>
<comment type="caution">
    <text evidence="4">The sequence shown here is derived from an EMBL/GenBank/DDBJ whole genome shotgun (WGS) entry which is preliminary data.</text>
</comment>
<protein>
    <recommendedName>
        <fullName evidence="2">Chalcone isomerase domain-containing protein</fullName>
    </recommendedName>
</protein>
<keyword evidence="1" id="KW-0732">Signal</keyword>
<evidence type="ECO:0000313" key="4">
    <source>
        <dbReference type="EMBL" id="OCX76314.1"/>
    </source>
</evidence>
<dbReference type="OrthoDB" id="8527419at2"/>
<name>A0A1C2J528_ACITH</name>
<dbReference type="EMBL" id="LWSA01000027">
    <property type="protein sequence ID" value="OCX76314.1"/>
    <property type="molecule type" value="Genomic_DNA"/>
</dbReference>
<dbReference type="GeneID" id="60697499"/>
<dbReference type="STRING" id="930.GCA_002079865_03572"/>
<dbReference type="Proteomes" id="UP000095008">
    <property type="component" value="Unassembled WGS sequence"/>
</dbReference>
<feature type="chain" id="PRO_5010467011" description="Chalcone isomerase domain-containing protein" evidence="1">
    <location>
        <begin position="20"/>
        <end position="178"/>
    </location>
</feature>
<dbReference type="EMBL" id="LWRY01000035">
    <property type="protein sequence ID" value="OCX74658.1"/>
    <property type="molecule type" value="Genomic_DNA"/>
</dbReference>
<evidence type="ECO:0000256" key="1">
    <source>
        <dbReference type="SAM" id="SignalP"/>
    </source>
</evidence>
<dbReference type="AlphaFoldDB" id="A0A1C2J528"/>
<keyword evidence="6" id="KW-1185">Reference proteome</keyword>
<dbReference type="eggNOG" id="COG3572">
    <property type="taxonomic scope" value="Bacteria"/>
</dbReference>
<dbReference type="Pfam" id="PF16036">
    <property type="entry name" value="Chalcone_3"/>
    <property type="match status" value="1"/>
</dbReference>